<evidence type="ECO:0000259" key="5">
    <source>
        <dbReference type="Pfam" id="PF01609"/>
    </source>
</evidence>
<dbReference type="GO" id="GO:0006313">
    <property type="term" value="P:DNA transposition"/>
    <property type="evidence" value="ECO:0007669"/>
    <property type="project" value="InterPro"/>
</dbReference>
<sequence>MCNITLFLQIIKKIDRSIFKKLVKEKETDKGCKGFDSWTHLVSMLFCHFAKSTSVRDISNGLRSATGNLNHLGIARAPSKSSISYQNKRRDSDLFRDLYYSLLGSLGQQAAVKMHTLLEYDGKLPVYVNITEGSVGDNKGAYDIPLEKGSVIVADRYYNDFPMLNAWDSKGVFFVIRHKGNLAFSTVEERELPETTAQHVLKDEEIELTNPQSKTKYKGRLRRVAVWDEENQQTIKLITNNFTWAVQTIGDLYKSRWEIELFFRGIKQLLHIKTFIGTSKNAVMIQIWTALITILLIKVMKATAKSGWHLSNLVAFIRLNIFVKIELQKWLDNPFTEPEKPPQNIVQGDLFAKTP</sequence>
<evidence type="ECO:0000256" key="3">
    <source>
        <dbReference type="ARBA" id="ARBA00023125"/>
    </source>
</evidence>
<dbReference type="SUPFAM" id="SSF53098">
    <property type="entry name" value="Ribonuclease H-like"/>
    <property type="match status" value="1"/>
</dbReference>
<feature type="domain" description="Transposase IS4-like" evidence="5">
    <location>
        <begin position="110"/>
        <end position="296"/>
    </location>
</feature>
<dbReference type="PANTHER" id="PTHR33258:SF1">
    <property type="entry name" value="TRANSPOSASE INSL FOR INSERTION SEQUENCE ELEMENT IS186A-RELATED"/>
    <property type="match status" value="1"/>
</dbReference>
<keyword evidence="2" id="KW-0815">Transposition</keyword>
<evidence type="ECO:0000256" key="2">
    <source>
        <dbReference type="ARBA" id="ARBA00022578"/>
    </source>
</evidence>
<gene>
    <name evidence="7" type="ORF">DN752_01150</name>
</gene>
<proteinExistence type="inferred from homology"/>
<dbReference type="InterPro" id="IPR025399">
    <property type="entry name" value="DUF4372"/>
</dbReference>
<dbReference type="InterPro" id="IPR012337">
    <property type="entry name" value="RNaseH-like_sf"/>
</dbReference>
<dbReference type="Pfam" id="PF14294">
    <property type="entry name" value="DUF4372"/>
    <property type="match status" value="1"/>
</dbReference>
<keyword evidence="4" id="KW-0233">DNA recombination</keyword>
<dbReference type="InterPro" id="IPR047952">
    <property type="entry name" value="Transpos_IS4"/>
</dbReference>
<evidence type="ECO:0000259" key="6">
    <source>
        <dbReference type="Pfam" id="PF14294"/>
    </source>
</evidence>
<dbReference type="GO" id="GO:0003677">
    <property type="term" value="F:DNA binding"/>
    <property type="evidence" value="ECO:0007669"/>
    <property type="project" value="UniProtKB-KW"/>
</dbReference>
<dbReference type="InterPro" id="IPR002559">
    <property type="entry name" value="Transposase_11"/>
</dbReference>
<evidence type="ECO:0000313" key="7">
    <source>
        <dbReference type="EMBL" id="AWW28846.1"/>
    </source>
</evidence>
<dbReference type="OrthoDB" id="7327264at2"/>
<keyword evidence="8" id="KW-1185">Reference proteome</keyword>
<evidence type="ECO:0000313" key="8">
    <source>
        <dbReference type="Proteomes" id="UP000248688"/>
    </source>
</evidence>
<accession>A0A2Z4IDY7</accession>
<protein>
    <submittedName>
        <fullName evidence="7">IS4 family transposase</fullName>
    </submittedName>
</protein>
<dbReference type="Gene3D" id="3.90.350.10">
    <property type="entry name" value="Transposase Inhibitor Protein From Tn5, Chain A, domain 1"/>
    <property type="match status" value="1"/>
</dbReference>
<reference evidence="7 8" key="1">
    <citation type="submission" date="2018-06" db="EMBL/GenBank/DDBJ databases">
        <title>Echinicola strongylocentroti sp. nov., isolated from a sea urchin Strongylocentrotus intermedius.</title>
        <authorList>
            <person name="Bae S.S."/>
        </authorList>
    </citation>
    <scope>NUCLEOTIDE SEQUENCE [LARGE SCALE GENOMIC DNA]</scope>
    <source>
        <strain evidence="7 8">MEBiC08714</strain>
    </source>
</reference>
<dbReference type="RefSeq" id="WP_112782267.1">
    <property type="nucleotide sequence ID" value="NZ_CP030041.1"/>
</dbReference>
<dbReference type="KEGG" id="est:DN752_01150"/>
<dbReference type="EMBL" id="CP030041">
    <property type="protein sequence ID" value="AWW28846.1"/>
    <property type="molecule type" value="Genomic_DNA"/>
</dbReference>
<keyword evidence="3" id="KW-0238">DNA-binding</keyword>
<organism evidence="7 8">
    <name type="scientific">Echinicola strongylocentroti</name>
    <dbReference type="NCBI Taxonomy" id="1795355"/>
    <lineage>
        <taxon>Bacteria</taxon>
        <taxon>Pseudomonadati</taxon>
        <taxon>Bacteroidota</taxon>
        <taxon>Cytophagia</taxon>
        <taxon>Cytophagales</taxon>
        <taxon>Cyclobacteriaceae</taxon>
        <taxon>Echinicola</taxon>
    </lineage>
</organism>
<dbReference type="NCBIfam" id="NF033592">
    <property type="entry name" value="transpos_IS4_1"/>
    <property type="match status" value="1"/>
</dbReference>
<name>A0A2Z4IDY7_9BACT</name>
<comment type="similarity">
    <text evidence="1">Belongs to the transposase 11 family.</text>
</comment>
<evidence type="ECO:0000256" key="1">
    <source>
        <dbReference type="ARBA" id="ARBA00010075"/>
    </source>
</evidence>
<dbReference type="Pfam" id="PF01609">
    <property type="entry name" value="DDE_Tnp_1"/>
    <property type="match status" value="1"/>
</dbReference>
<dbReference type="PANTHER" id="PTHR33258">
    <property type="entry name" value="TRANSPOSASE INSL FOR INSERTION SEQUENCE ELEMENT IS186A-RELATED"/>
    <property type="match status" value="1"/>
</dbReference>
<dbReference type="AlphaFoldDB" id="A0A2Z4IDY7"/>
<feature type="domain" description="DUF4372" evidence="6">
    <location>
        <begin position="4"/>
        <end position="74"/>
    </location>
</feature>
<evidence type="ECO:0000256" key="4">
    <source>
        <dbReference type="ARBA" id="ARBA00023172"/>
    </source>
</evidence>
<dbReference type="GO" id="GO:0004803">
    <property type="term" value="F:transposase activity"/>
    <property type="evidence" value="ECO:0007669"/>
    <property type="project" value="InterPro"/>
</dbReference>
<dbReference type="Proteomes" id="UP000248688">
    <property type="component" value="Chromosome"/>
</dbReference>